<sequence>MDLPAEKYKLIEWLLSLEDEDIVRRLQEIRNETSDPGDSYEISDTERLFIEAGLKDIEEGKIYSHEDIMREIKEKYNI</sequence>
<dbReference type="EMBL" id="JAPJDA010000004">
    <property type="protein sequence ID" value="MCX2837157.1"/>
    <property type="molecule type" value="Genomic_DNA"/>
</dbReference>
<gene>
    <name evidence="1" type="ORF">OQ279_03250</name>
</gene>
<dbReference type="RefSeq" id="WP_266068362.1">
    <property type="nucleotide sequence ID" value="NZ_JAPJDA010000004.1"/>
</dbReference>
<dbReference type="Proteomes" id="UP001148482">
    <property type="component" value="Unassembled WGS sequence"/>
</dbReference>
<evidence type="ECO:0000313" key="1">
    <source>
        <dbReference type="EMBL" id="MCX2837157.1"/>
    </source>
</evidence>
<comment type="caution">
    <text evidence="1">The sequence shown here is derived from an EMBL/GenBank/DDBJ whole genome shotgun (WGS) entry which is preliminary data.</text>
</comment>
<evidence type="ECO:0000313" key="2">
    <source>
        <dbReference type="Proteomes" id="UP001148482"/>
    </source>
</evidence>
<accession>A0A9X3I0Q0</accession>
<protein>
    <recommendedName>
        <fullName evidence="3">Addiction module protein</fullName>
    </recommendedName>
</protein>
<organism evidence="1 2">
    <name type="scientific">Salinimicrobium profundisediminis</name>
    <dbReference type="NCBI Taxonomy" id="2994553"/>
    <lineage>
        <taxon>Bacteria</taxon>
        <taxon>Pseudomonadati</taxon>
        <taxon>Bacteroidota</taxon>
        <taxon>Flavobacteriia</taxon>
        <taxon>Flavobacteriales</taxon>
        <taxon>Flavobacteriaceae</taxon>
        <taxon>Salinimicrobium</taxon>
    </lineage>
</organism>
<keyword evidence="2" id="KW-1185">Reference proteome</keyword>
<dbReference type="AlphaFoldDB" id="A0A9X3I0Q0"/>
<proteinExistence type="predicted"/>
<evidence type="ECO:0008006" key="3">
    <source>
        <dbReference type="Google" id="ProtNLM"/>
    </source>
</evidence>
<reference evidence="1" key="1">
    <citation type="submission" date="2022-11" db="EMBL/GenBank/DDBJ databases">
        <title>Salinimicrobium profundisediminis sp. nov., isolated from deep-sea sediment of the Mariana Trench.</title>
        <authorList>
            <person name="Fu H."/>
        </authorList>
    </citation>
    <scope>NUCLEOTIDE SEQUENCE</scope>
    <source>
        <strain evidence="1">MT39</strain>
    </source>
</reference>
<name>A0A9X3I0Q0_9FLAO</name>